<evidence type="ECO:0000256" key="9">
    <source>
        <dbReference type="SAM" id="MobiDB-lite"/>
    </source>
</evidence>
<name>A0A8J4Q1I0_9MYCE</name>
<keyword evidence="10" id="KW-0472">Membrane</keyword>
<evidence type="ECO:0000256" key="5">
    <source>
        <dbReference type="ARBA" id="ARBA00022833"/>
    </source>
</evidence>
<keyword evidence="4" id="KW-0378">Hydrolase</keyword>
<dbReference type="GO" id="GO:0005737">
    <property type="term" value="C:cytoplasm"/>
    <property type="evidence" value="ECO:0007669"/>
    <property type="project" value="TreeGrafter"/>
</dbReference>
<evidence type="ECO:0000256" key="1">
    <source>
        <dbReference type="ARBA" id="ARBA00005860"/>
    </source>
</evidence>
<dbReference type="AlphaFoldDB" id="A0A8J4Q1I0"/>
<dbReference type="GO" id="GO:0004222">
    <property type="term" value="F:metalloendopeptidase activity"/>
    <property type="evidence" value="ECO:0007669"/>
    <property type="project" value="InterPro"/>
</dbReference>
<evidence type="ECO:0000256" key="4">
    <source>
        <dbReference type="ARBA" id="ARBA00022801"/>
    </source>
</evidence>
<keyword evidence="6 8" id="KW-0482">Metalloprotease</keyword>
<evidence type="ECO:0000313" key="13">
    <source>
        <dbReference type="Proteomes" id="UP000695562"/>
    </source>
</evidence>
<dbReference type="PANTHER" id="PTHR10942">
    <property type="entry name" value="LEISHMANOLYSIN-LIKE PEPTIDASE"/>
    <property type="match status" value="1"/>
</dbReference>
<evidence type="ECO:0000256" key="2">
    <source>
        <dbReference type="ARBA" id="ARBA00022670"/>
    </source>
</evidence>
<dbReference type="GO" id="GO:0007155">
    <property type="term" value="P:cell adhesion"/>
    <property type="evidence" value="ECO:0007669"/>
    <property type="project" value="InterPro"/>
</dbReference>
<feature type="signal peptide" evidence="11">
    <location>
        <begin position="1"/>
        <end position="32"/>
    </location>
</feature>
<dbReference type="Pfam" id="PF01457">
    <property type="entry name" value="Peptidase_M8"/>
    <property type="match status" value="1"/>
</dbReference>
<dbReference type="InterPro" id="IPR001577">
    <property type="entry name" value="Peptidase_M8"/>
</dbReference>
<keyword evidence="3 8" id="KW-0479">Metal-binding</keyword>
<dbReference type="FunFam" id="3.90.132.10:FF:000001">
    <property type="entry name" value="leishmanolysin-like peptidase isoform X2"/>
    <property type="match status" value="1"/>
</dbReference>
<dbReference type="Proteomes" id="UP000695562">
    <property type="component" value="Unassembled WGS sequence"/>
</dbReference>
<keyword evidence="5 8" id="KW-0862">Zinc</keyword>
<evidence type="ECO:0000256" key="6">
    <source>
        <dbReference type="ARBA" id="ARBA00023049"/>
    </source>
</evidence>
<protein>
    <submittedName>
        <fullName evidence="12">Uncharacterized protein</fullName>
    </submittedName>
</protein>
<feature type="compositionally biased region" description="Pro residues" evidence="9">
    <location>
        <begin position="123"/>
        <end position="135"/>
    </location>
</feature>
<feature type="binding site" evidence="8">
    <location>
        <position position="679"/>
    </location>
    <ligand>
        <name>Zn(2+)</name>
        <dbReference type="ChEBI" id="CHEBI:29105"/>
        <note>catalytic</note>
    </ligand>
</feature>
<organism evidence="12 13">
    <name type="scientific">Polysphondylium violaceum</name>
    <dbReference type="NCBI Taxonomy" id="133409"/>
    <lineage>
        <taxon>Eukaryota</taxon>
        <taxon>Amoebozoa</taxon>
        <taxon>Evosea</taxon>
        <taxon>Eumycetozoa</taxon>
        <taxon>Dictyostelia</taxon>
        <taxon>Dictyosteliales</taxon>
        <taxon>Dictyosteliaceae</taxon>
        <taxon>Polysphondylium</taxon>
    </lineage>
</organism>
<evidence type="ECO:0000256" key="3">
    <source>
        <dbReference type="ARBA" id="ARBA00022723"/>
    </source>
</evidence>
<feature type="compositionally biased region" description="Polar residues" evidence="9">
    <location>
        <begin position="293"/>
        <end position="310"/>
    </location>
</feature>
<feature type="active site" evidence="7">
    <location>
        <position position="595"/>
    </location>
</feature>
<comment type="cofactor">
    <cofactor evidence="8">
        <name>Zn(2+)</name>
        <dbReference type="ChEBI" id="CHEBI:29105"/>
    </cofactor>
    <text evidence="8">Binds 1 zinc ion per subunit.</text>
</comment>
<gene>
    <name evidence="12" type="ORF">CYY_001143</name>
</gene>
<dbReference type="PANTHER" id="PTHR10942:SF25">
    <property type="match status" value="1"/>
</dbReference>
<sequence>MRAIKKGVSMSVFIYLVFLLYIVSSHCKLALAEEDLDIGYPPLPPKSRSPPSIFKSKRTVVESSEPDDKIAYIIDKQWALFLELQETSDPFSSSSSNDNNAGDENNGNNNDSNCTDTSTTSGQPPPPPNLPPPQQAPTQSPYRAWEEYKEFKIVFGPITCYDSIYTETFTNTLFSNLNNNNNNNNNTNGGNKTLPSLPTNSTVSFPNITSSPNNTLTVIHVTVPPNNSTNTTITNTTNITNLTNLTNLTTNSTTNSTINSTTNSTTNSNHNRKNGTFDNDGKKKKPNNMPAFISTSGTQLPFTTGGNNPLGNQTTSGGTGSSTGTGSTNSTTSGNQTNVTGSVPSVPLVTALPNQNSTNNSTDNSTGNNTHDYDCLKDNSCFPFVPIPSKPPLFTPGYVEGWEPLRIQFDYSFMNNGSCLYFNQSIFFGRKTDIRCNSTVVNNCVYYCKDEDVISVSLVNFIRVSVMPTMAEVFESMLQVRSGAGGITKLNQKVFDATYGMCGNHVAIDKKYLDGLDNFSNLLIYITLTPMSRSDSIAFGLPCSYEFSKKITGRPLAGVINLNPKHYKWLLNISKGNGPYAQFAFQKCIRSAMHEMIHILGFLPSLFPTYLDPNGIPHTKPFYTKVVNSANPDGVSVSRNATMLNTPRINWVIKNHYGCSHPQGIELESRGGSGVQGSHFSEVIANGELMTARFNSLMSMSIITLASLQDMGWYIVDTSFSQEFQWGRGEGCSFIHDRCEARNETRGYFCGFANNVTNHRPQGCSPDRKSFNECTVKNYLSIIPPLFQRFKNRPTHGGPEEEDFCPSFYRRSLSRSGTVCSQTIDSQANPDGDHKCFMFHNSNYTLLNQTLFNNNNNSRNISLGYLNPACFVQRCQDNGLLVLVDEHYYHCPWEGGLIWINNTFSISCPAYDFACQHLSLPLLIPRGLELEDEFPERPIYKKVSFWVPMSIAIVLSMIFIVIAVVYKRRNTTYMKTQDSGKGIEMGSFLSKIKNPFHQNNTTPQQQTISPIYSQPQLPTTPTPTSTTSLISSIPPTPTMAILSSSPQPLNVSTTNSITPLSSSNSAESSV</sequence>
<dbReference type="OrthoDB" id="527990at2759"/>
<keyword evidence="11" id="KW-0732">Signal</keyword>
<reference evidence="12" key="1">
    <citation type="submission" date="2020-01" db="EMBL/GenBank/DDBJ databases">
        <title>Development of genomics and gene disruption for Polysphondylium violaceum indicates a role for the polyketide synthase stlB in stalk morphogenesis.</title>
        <authorList>
            <person name="Narita B."/>
            <person name="Kawabe Y."/>
            <person name="Kin K."/>
            <person name="Saito T."/>
            <person name="Gibbs R."/>
            <person name="Kuspa A."/>
            <person name="Muzny D."/>
            <person name="Queller D."/>
            <person name="Richards S."/>
            <person name="Strassman J."/>
            <person name="Sucgang R."/>
            <person name="Worley K."/>
            <person name="Schaap P."/>
        </authorList>
    </citation>
    <scope>NUCLEOTIDE SEQUENCE</scope>
    <source>
        <strain evidence="12">QSvi11</strain>
    </source>
</reference>
<feature type="transmembrane region" description="Helical" evidence="10">
    <location>
        <begin position="945"/>
        <end position="966"/>
    </location>
</feature>
<feature type="region of interest" description="Disordered" evidence="9">
    <location>
        <begin position="89"/>
        <end position="141"/>
    </location>
</feature>
<feature type="region of interest" description="Disordered" evidence="9">
    <location>
        <begin position="1041"/>
        <end position="1070"/>
    </location>
</feature>
<accession>A0A8J4Q1I0</accession>
<dbReference type="GO" id="GO:0046872">
    <property type="term" value="F:metal ion binding"/>
    <property type="evidence" value="ECO:0007669"/>
    <property type="project" value="UniProtKB-KW"/>
</dbReference>
<evidence type="ECO:0000256" key="11">
    <source>
        <dbReference type="SAM" id="SignalP"/>
    </source>
</evidence>
<feature type="compositionally biased region" description="Low complexity" evidence="9">
    <location>
        <begin position="354"/>
        <end position="369"/>
    </location>
</feature>
<feature type="binding site" evidence="8">
    <location>
        <position position="598"/>
    </location>
    <ligand>
        <name>Zn(2+)</name>
        <dbReference type="ChEBI" id="CHEBI:29105"/>
        <note>catalytic</note>
    </ligand>
</feature>
<dbReference type="GO" id="GO:0016020">
    <property type="term" value="C:membrane"/>
    <property type="evidence" value="ECO:0007669"/>
    <property type="project" value="InterPro"/>
</dbReference>
<evidence type="ECO:0000256" key="7">
    <source>
        <dbReference type="PIRSR" id="PIRSR601577-1"/>
    </source>
</evidence>
<comment type="caution">
    <text evidence="12">The sequence shown here is derived from an EMBL/GenBank/DDBJ whole genome shotgun (WGS) entry which is preliminary data.</text>
</comment>
<feature type="compositionally biased region" description="Low complexity" evidence="9">
    <location>
        <begin position="89"/>
        <end position="122"/>
    </location>
</feature>
<feature type="compositionally biased region" description="Low complexity" evidence="9">
    <location>
        <begin position="1013"/>
        <end position="1030"/>
    </location>
</feature>
<dbReference type="SUPFAM" id="SSF55486">
    <property type="entry name" value="Metalloproteases ('zincins'), catalytic domain"/>
    <property type="match status" value="1"/>
</dbReference>
<evidence type="ECO:0000256" key="8">
    <source>
        <dbReference type="PIRSR" id="PIRSR601577-2"/>
    </source>
</evidence>
<proteinExistence type="inferred from homology"/>
<feature type="binding site" evidence="8">
    <location>
        <position position="594"/>
    </location>
    <ligand>
        <name>Zn(2+)</name>
        <dbReference type="ChEBI" id="CHEBI:29105"/>
        <note>catalytic</note>
    </ligand>
</feature>
<dbReference type="EMBL" id="AJWJ01000026">
    <property type="protein sequence ID" value="KAF2077525.1"/>
    <property type="molecule type" value="Genomic_DNA"/>
</dbReference>
<dbReference type="Gene3D" id="3.90.132.10">
    <property type="entry name" value="Leishmanolysin , domain 2"/>
    <property type="match status" value="1"/>
</dbReference>
<dbReference type="Gene3D" id="3.10.170.20">
    <property type="match status" value="1"/>
</dbReference>
<feature type="region of interest" description="Disordered" evidence="9">
    <location>
        <begin position="1011"/>
        <end position="1030"/>
    </location>
</feature>
<evidence type="ECO:0000256" key="10">
    <source>
        <dbReference type="SAM" id="Phobius"/>
    </source>
</evidence>
<feature type="chain" id="PRO_5035304785" evidence="11">
    <location>
        <begin position="33"/>
        <end position="1070"/>
    </location>
</feature>
<keyword evidence="10" id="KW-1133">Transmembrane helix</keyword>
<feature type="region of interest" description="Disordered" evidence="9">
    <location>
        <begin position="250"/>
        <end position="369"/>
    </location>
</feature>
<keyword evidence="2" id="KW-0645">Protease</keyword>
<evidence type="ECO:0000313" key="12">
    <source>
        <dbReference type="EMBL" id="KAF2077525.1"/>
    </source>
</evidence>
<comment type="similarity">
    <text evidence="1">Belongs to the peptidase M8 family.</text>
</comment>
<feature type="compositionally biased region" description="Low complexity" evidence="9">
    <location>
        <begin position="324"/>
        <end position="342"/>
    </location>
</feature>
<keyword evidence="13" id="KW-1185">Reference proteome</keyword>
<keyword evidence="10" id="KW-0812">Transmembrane</keyword>
<feature type="compositionally biased region" description="Low complexity" evidence="9">
    <location>
        <begin position="250"/>
        <end position="269"/>
    </location>
</feature>
<dbReference type="GO" id="GO:0006508">
    <property type="term" value="P:proteolysis"/>
    <property type="evidence" value="ECO:0007669"/>
    <property type="project" value="UniProtKB-KW"/>
</dbReference>